<proteinExistence type="predicted"/>
<feature type="region of interest" description="Disordered" evidence="1">
    <location>
        <begin position="359"/>
        <end position="696"/>
    </location>
</feature>
<evidence type="ECO:0000256" key="1">
    <source>
        <dbReference type="SAM" id="MobiDB-lite"/>
    </source>
</evidence>
<feature type="compositionally biased region" description="Low complexity" evidence="1">
    <location>
        <begin position="561"/>
        <end position="573"/>
    </location>
</feature>
<dbReference type="AlphaFoldDB" id="A0AAE2D4D4"/>
<feature type="compositionally biased region" description="Polar residues" evidence="1">
    <location>
        <begin position="142"/>
        <end position="180"/>
    </location>
</feature>
<dbReference type="EMBL" id="JALJAT010000004">
    <property type="protein sequence ID" value="KAK4470876.1"/>
    <property type="molecule type" value="Genomic_DNA"/>
</dbReference>
<keyword evidence="3" id="KW-1185">Reference proteome</keyword>
<feature type="compositionally biased region" description="Basic and acidic residues" evidence="1">
    <location>
        <begin position="670"/>
        <end position="686"/>
    </location>
</feature>
<feature type="compositionally biased region" description="Basic and acidic residues" evidence="1">
    <location>
        <begin position="511"/>
        <end position="525"/>
    </location>
</feature>
<feature type="compositionally biased region" description="Polar residues" evidence="1">
    <location>
        <begin position="496"/>
        <end position="509"/>
    </location>
</feature>
<comment type="caution">
    <text evidence="2">The sequence shown here is derived from an EMBL/GenBank/DDBJ whole genome shotgun (WGS) entry which is preliminary data.</text>
</comment>
<name>A0AAE2D4D4_SCHME</name>
<organism evidence="2 3">
    <name type="scientific">Schistosoma mekongi</name>
    <name type="common">Parasitic worm</name>
    <dbReference type="NCBI Taxonomy" id="38744"/>
    <lineage>
        <taxon>Eukaryota</taxon>
        <taxon>Metazoa</taxon>
        <taxon>Spiralia</taxon>
        <taxon>Lophotrochozoa</taxon>
        <taxon>Platyhelminthes</taxon>
        <taxon>Trematoda</taxon>
        <taxon>Digenea</taxon>
        <taxon>Strigeidida</taxon>
        <taxon>Schistosomatoidea</taxon>
        <taxon>Schistosomatidae</taxon>
        <taxon>Schistosoma</taxon>
    </lineage>
</organism>
<feature type="compositionally biased region" description="Polar residues" evidence="1">
    <location>
        <begin position="589"/>
        <end position="602"/>
    </location>
</feature>
<feature type="compositionally biased region" description="Low complexity" evidence="1">
    <location>
        <begin position="484"/>
        <end position="495"/>
    </location>
</feature>
<feature type="compositionally biased region" description="Basic and acidic residues" evidence="1">
    <location>
        <begin position="625"/>
        <end position="641"/>
    </location>
</feature>
<feature type="compositionally biased region" description="Basic and acidic residues" evidence="1">
    <location>
        <begin position="418"/>
        <end position="444"/>
    </location>
</feature>
<evidence type="ECO:0008006" key="4">
    <source>
        <dbReference type="Google" id="ProtNLM"/>
    </source>
</evidence>
<gene>
    <name evidence="2" type="ORF">MN116_006389</name>
</gene>
<feature type="compositionally biased region" description="Basic and acidic residues" evidence="1">
    <location>
        <begin position="603"/>
        <end position="618"/>
    </location>
</feature>
<feature type="compositionally biased region" description="Polar residues" evidence="1">
    <location>
        <begin position="643"/>
        <end position="656"/>
    </location>
</feature>
<protein>
    <recommendedName>
        <fullName evidence="4">Surface protein PspC</fullName>
    </recommendedName>
</protein>
<reference evidence="2" key="2">
    <citation type="journal article" date="2023" name="Infect Dis Poverty">
        <title>Chromosome-scale genome of the human blood fluke Schistosoma mekongi and its implications for public health.</title>
        <authorList>
            <person name="Zhou M."/>
            <person name="Xu L."/>
            <person name="Xu D."/>
            <person name="Chen W."/>
            <person name="Khan J."/>
            <person name="Hu Y."/>
            <person name="Huang H."/>
            <person name="Wei H."/>
            <person name="Zhang Y."/>
            <person name="Chusongsang P."/>
            <person name="Tanasarnprasert K."/>
            <person name="Hu X."/>
            <person name="Limpanont Y."/>
            <person name="Lv Z."/>
        </authorList>
    </citation>
    <scope>NUCLEOTIDE SEQUENCE</scope>
    <source>
        <strain evidence="2">LV_2022a</strain>
    </source>
</reference>
<feature type="region of interest" description="Disordered" evidence="1">
    <location>
        <begin position="264"/>
        <end position="298"/>
    </location>
</feature>
<dbReference type="Proteomes" id="UP001292079">
    <property type="component" value="Unassembled WGS sequence"/>
</dbReference>
<feature type="compositionally biased region" description="Basic and acidic residues" evidence="1">
    <location>
        <begin position="549"/>
        <end position="560"/>
    </location>
</feature>
<evidence type="ECO:0000313" key="2">
    <source>
        <dbReference type="EMBL" id="KAK4470876.1"/>
    </source>
</evidence>
<sequence>MSLHKSRKSACVPANIYCEHTYNRYHEEGLRLLEKYLPYLNPETGLRNRMITRDPVTGLGDLEAEWNPLNGCHLRRRHFPHRDPIRMEGDMGTEYNCLYTTKELACKERVNRDPITLQGDLGEEINMFRPHGSRPKHRNEHNTNFLRSDSINNSSEHSPGNNYVHQNNGGQYNGENSRRNSYLATDPITHSLPESKLVRSQSVRHYKEAWVTRDPIGYMHRASISYKTDKTRGMKHFPNNKNSDPITHRLSIQHHQKQTCTFSNSKFNTPRVSTDPITHQQKKPSSNQMSIEVNDETSTISDLNEAPIFSTSVVTENKQLRRALRNPITGEGMCDSDYIDLLKIPSEYYFRRHRDTLSSTVNETPQPSQPSTASTTATVTAPSKKVSPQKDTKSVNKPATNKPKHQTPPPSSQQPSKLEPKVEKNTPQVIEKKVIRPKKIEAPAETKQSSPEKQTAIEEKQSVSSVTQSQRNTETQVSTKNDTQKTQANTAKQQTSETVKPQTPETVTSELLKEATESHMSDETVKLQMSEEILEPMTSEETGKLTTPDSEKTKTPKEITEPQTPEETIRPQTLGGTVKPYEPKETEETSTGYISPQLNSETKSTEKYARQSLNEELRLAMGELESMHPETELSISDKVRGEVSQNKSPQAVSIESSPVIETKLSVDTTHQSDETKFSQDDSKLEPPVETSETGQL</sequence>
<feature type="region of interest" description="Disordered" evidence="1">
    <location>
        <begin position="129"/>
        <end position="180"/>
    </location>
</feature>
<feature type="compositionally biased region" description="Low complexity" evidence="1">
    <location>
        <begin position="364"/>
        <end position="386"/>
    </location>
</feature>
<feature type="compositionally biased region" description="Polar residues" evidence="1">
    <location>
        <begin position="462"/>
        <end position="481"/>
    </location>
</feature>
<evidence type="ECO:0000313" key="3">
    <source>
        <dbReference type="Proteomes" id="UP001292079"/>
    </source>
</evidence>
<accession>A0AAE2D4D4</accession>
<reference evidence="2" key="1">
    <citation type="submission" date="2022-04" db="EMBL/GenBank/DDBJ databases">
        <authorList>
            <person name="Xu L."/>
            <person name="Lv Z."/>
        </authorList>
    </citation>
    <scope>NUCLEOTIDE SEQUENCE</scope>
    <source>
        <strain evidence="2">LV_2022a</strain>
    </source>
</reference>